<dbReference type="Proteomes" id="UP000288216">
    <property type="component" value="Unassembled WGS sequence"/>
</dbReference>
<evidence type="ECO:0000313" key="2">
    <source>
        <dbReference type="Proteomes" id="UP000288216"/>
    </source>
</evidence>
<accession>A0A401QDU3</accession>
<dbReference type="OrthoDB" id="524326at2759"/>
<dbReference type="STRING" id="75743.A0A401QDU3"/>
<feature type="non-terminal residue" evidence="1">
    <location>
        <position position="59"/>
    </location>
</feature>
<comment type="caution">
    <text evidence="1">The sequence shown here is derived from an EMBL/GenBank/DDBJ whole genome shotgun (WGS) entry which is preliminary data.</text>
</comment>
<name>A0A401QDU3_SCYTO</name>
<reference evidence="1 2" key="1">
    <citation type="journal article" date="2018" name="Nat. Ecol. Evol.">
        <title>Shark genomes provide insights into elasmobranch evolution and the origin of vertebrates.</title>
        <authorList>
            <person name="Hara Y"/>
            <person name="Yamaguchi K"/>
            <person name="Onimaru K"/>
            <person name="Kadota M"/>
            <person name="Koyanagi M"/>
            <person name="Keeley SD"/>
            <person name="Tatsumi K"/>
            <person name="Tanaka K"/>
            <person name="Motone F"/>
            <person name="Kageyama Y"/>
            <person name="Nozu R"/>
            <person name="Adachi N"/>
            <person name="Nishimura O"/>
            <person name="Nakagawa R"/>
            <person name="Tanegashima C"/>
            <person name="Kiyatake I"/>
            <person name="Matsumoto R"/>
            <person name="Murakumo K"/>
            <person name="Nishida K"/>
            <person name="Terakita A"/>
            <person name="Kuratani S"/>
            <person name="Sato K"/>
            <person name="Hyodo S Kuraku.S."/>
        </authorList>
    </citation>
    <scope>NUCLEOTIDE SEQUENCE [LARGE SCALE GENOMIC DNA]</scope>
</reference>
<feature type="non-terminal residue" evidence="1">
    <location>
        <position position="1"/>
    </location>
</feature>
<gene>
    <name evidence="1" type="ORF">scyTo_0024434</name>
</gene>
<protein>
    <submittedName>
        <fullName evidence="1">Uncharacterized protein</fullName>
    </submittedName>
</protein>
<dbReference type="EMBL" id="BFAA01046533">
    <property type="protein sequence ID" value="GCB83541.1"/>
    <property type="molecule type" value="Genomic_DNA"/>
</dbReference>
<evidence type="ECO:0000313" key="1">
    <source>
        <dbReference type="EMBL" id="GCB83541.1"/>
    </source>
</evidence>
<keyword evidence="2" id="KW-1185">Reference proteome</keyword>
<dbReference type="AlphaFoldDB" id="A0A401QDU3"/>
<organism evidence="1 2">
    <name type="scientific">Scyliorhinus torazame</name>
    <name type="common">Cloudy catshark</name>
    <name type="synonym">Catulus torazame</name>
    <dbReference type="NCBI Taxonomy" id="75743"/>
    <lineage>
        <taxon>Eukaryota</taxon>
        <taxon>Metazoa</taxon>
        <taxon>Chordata</taxon>
        <taxon>Craniata</taxon>
        <taxon>Vertebrata</taxon>
        <taxon>Chondrichthyes</taxon>
        <taxon>Elasmobranchii</taxon>
        <taxon>Galeomorphii</taxon>
        <taxon>Galeoidea</taxon>
        <taxon>Carcharhiniformes</taxon>
        <taxon>Scyliorhinidae</taxon>
        <taxon>Scyliorhinus</taxon>
    </lineage>
</organism>
<sequence length="59" mass="6656">QPLHWIYDVNRLDQVLKGREDTPEFVDPGQGPFYRQPTGAQSAYGDQTLALLRALVEGK</sequence>
<proteinExistence type="predicted"/>